<dbReference type="SUPFAM" id="SSF56784">
    <property type="entry name" value="HAD-like"/>
    <property type="match status" value="1"/>
</dbReference>
<dbReference type="KEGG" id="bvy:NCTC9239_02503"/>
<gene>
    <name evidence="1" type="ORF">NCTC9239_02503</name>
</gene>
<dbReference type="NCBIfam" id="TIGR01509">
    <property type="entry name" value="HAD-SF-IA-v3"/>
    <property type="match status" value="1"/>
</dbReference>
<dbReference type="Pfam" id="PF00702">
    <property type="entry name" value="Hydrolase"/>
    <property type="match status" value="1"/>
</dbReference>
<dbReference type="SFLD" id="SFLDG01129">
    <property type="entry name" value="C1.5:_HAD__Beta-PGM__Phosphata"/>
    <property type="match status" value="1"/>
</dbReference>
<organism evidence="1 2">
    <name type="scientific">Brevundimonas vancanneytii</name>
    <dbReference type="NCBI Taxonomy" id="1325724"/>
    <lineage>
        <taxon>Bacteria</taxon>
        <taxon>Pseudomonadati</taxon>
        <taxon>Pseudomonadota</taxon>
        <taxon>Alphaproteobacteria</taxon>
        <taxon>Caulobacterales</taxon>
        <taxon>Caulobacteraceae</taxon>
        <taxon>Brevundimonas</taxon>
    </lineage>
</organism>
<accession>A0A4P1KB44</accession>
<evidence type="ECO:0000313" key="2">
    <source>
        <dbReference type="Proteomes" id="UP000309952"/>
    </source>
</evidence>
<protein>
    <submittedName>
        <fullName evidence="1">?-D-glucose-1-phosphatase</fullName>
    </submittedName>
</protein>
<proteinExistence type="predicted"/>
<sequence length="210" mass="23390">MKPTVLMVDVDGVVVRHPDPSGWSARIEDDLGIPRQALQDRFFKPWWDDVVHGRATLRDRLAPALADVAPHVSCDRLIRYWFEGDAHLDEALLLQLAEVRASGVPLHLATVQEHERASYLWDTLKLRDRFDDIHYAAQLGVSKPSQDFYAAVEQRVGLPASAIAFIDDTAKNVEAARARGWNAALWTPGATLSTLIPELGSGPIELRRAI</sequence>
<dbReference type="EMBL" id="LR588407">
    <property type="protein sequence ID" value="VTO17658.1"/>
    <property type="molecule type" value="Genomic_DNA"/>
</dbReference>
<dbReference type="AlphaFoldDB" id="A0A4P1KB44"/>
<dbReference type="InterPro" id="IPR023214">
    <property type="entry name" value="HAD_sf"/>
</dbReference>
<dbReference type="PANTHER" id="PTHR43611">
    <property type="entry name" value="ALPHA-D-GLUCOSE 1-PHOSPHATE PHOSPHATASE"/>
    <property type="match status" value="1"/>
</dbReference>
<reference evidence="1 2" key="1">
    <citation type="submission" date="2019-04" db="EMBL/GenBank/DDBJ databases">
        <authorList>
            <consortium name="Pathogen Informatics"/>
        </authorList>
    </citation>
    <scope>NUCLEOTIDE SEQUENCE [LARGE SCALE GENOMIC DNA]</scope>
    <source>
        <strain evidence="1 2">NCTC9239</strain>
    </source>
</reference>
<keyword evidence="2" id="KW-1185">Reference proteome</keyword>
<dbReference type="InterPro" id="IPR036412">
    <property type="entry name" value="HAD-like_sf"/>
</dbReference>
<dbReference type="PANTHER" id="PTHR43611:SF3">
    <property type="entry name" value="FLAVIN MONONUCLEOTIDE HYDROLASE 1, CHLOROPLATIC"/>
    <property type="match status" value="1"/>
</dbReference>
<dbReference type="RefSeq" id="WP_138141796.1">
    <property type="nucleotide sequence ID" value="NZ_LR588407.1"/>
</dbReference>
<dbReference type="InterPro" id="IPR006439">
    <property type="entry name" value="HAD-SF_hydro_IA"/>
</dbReference>
<evidence type="ECO:0000313" key="1">
    <source>
        <dbReference type="EMBL" id="VTO17658.1"/>
    </source>
</evidence>
<dbReference type="SFLD" id="SFLDS00003">
    <property type="entry name" value="Haloacid_Dehalogenase"/>
    <property type="match status" value="1"/>
</dbReference>
<dbReference type="Proteomes" id="UP000309952">
    <property type="component" value="Chromosome"/>
</dbReference>
<name>A0A4P1KB44_9CAUL</name>
<dbReference type="Gene3D" id="3.40.50.1000">
    <property type="entry name" value="HAD superfamily/HAD-like"/>
    <property type="match status" value="1"/>
</dbReference>